<protein>
    <submittedName>
        <fullName evidence="2">Uncharacterized protein</fullName>
    </submittedName>
</protein>
<dbReference type="EMBL" id="BQNB010008993">
    <property type="protein sequence ID" value="GJS57265.1"/>
    <property type="molecule type" value="Genomic_DNA"/>
</dbReference>
<feature type="compositionally biased region" description="Polar residues" evidence="1">
    <location>
        <begin position="290"/>
        <end position="302"/>
    </location>
</feature>
<evidence type="ECO:0000313" key="3">
    <source>
        <dbReference type="Proteomes" id="UP001151760"/>
    </source>
</evidence>
<name>A0ABQ4WX38_9ASTR</name>
<sequence>MRGAANPMIKAVKHRIKSKKTRLMVDIYKTAPYCTVEELDKRNGTSWATNSNFPDQELEFQAEDIKEKSAFIHEVAGNEGDVYIDTNGKKVRILSMPNLSTLDDSEGRKLKKRRKGSKLIMEKKKNGRKFSTLSPNKRKVRKKETRGEEENVAIKETCKKDDVTVTRPPSACSNQTNLAKKRFPVLTKPNEGLGLEDSCEDSSSIRSKECEFSSIKKELLLERREHNAGSKLNLKRKFSALKKSRDHCLSIEESVTEQSNDSIKQKSIVEEDEKKKSVTPNSSSEDSSSGGLQITSESNRTDQVPFLSDQDGIEGSFMSLRNLLYSEYYKFDSHDENIANITTRLNTEDCMNDTDNQRSYIEDLDPIPIPGPPGSFLPPSPGADMVYEEELQGNSSLTNTSKVQSSDQDHRHDDLMNTDVISDSPMSNVSNPSFASDLRPVGAIFTEKGSDPSDKIGQPCCMNMIKPLADASVKLPVYKDCESAISPTSVIRLMGKNLTVVRTDDDPPCSSHQQLHNIPNYDQSSFLYGYLQNSDLRLANCQRLNSNNHNPHLSKATKEIIVIDDPFENEARNDHIFKEQSMPMQQEGSVQTSSAYYPRAFS</sequence>
<gene>
    <name evidence="2" type="ORF">Tco_0652049</name>
</gene>
<dbReference type="PANTHER" id="PTHR35767">
    <property type="entry name" value="HAPLESS PROTEIN"/>
    <property type="match status" value="1"/>
</dbReference>
<reference evidence="2" key="1">
    <citation type="journal article" date="2022" name="Int. J. Mol. Sci.">
        <title>Draft Genome of Tanacetum Coccineum: Genomic Comparison of Closely Related Tanacetum-Family Plants.</title>
        <authorList>
            <person name="Yamashiro T."/>
            <person name="Shiraishi A."/>
            <person name="Nakayama K."/>
            <person name="Satake H."/>
        </authorList>
    </citation>
    <scope>NUCLEOTIDE SEQUENCE</scope>
</reference>
<feature type="compositionally biased region" description="Basic and acidic residues" evidence="1">
    <location>
        <begin position="263"/>
        <end position="276"/>
    </location>
</feature>
<dbReference type="PANTHER" id="PTHR35767:SF1">
    <property type="entry name" value="HAPLESS PROTEIN"/>
    <property type="match status" value="1"/>
</dbReference>
<feature type="compositionally biased region" description="Polar residues" evidence="1">
    <location>
        <begin position="392"/>
        <end position="406"/>
    </location>
</feature>
<accession>A0ABQ4WX38</accession>
<feature type="region of interest" description="Disordered" evidence="1">
    <location>
        <begin position="129"/>
        <end position="148"/>
    </location>
</feature>
<evidence type="ECO:0000313" key="2">
    <source>
        <dbReference type="EMBL" id="GJS57265.1"/>
    </source>
</evidence>
<reference evidence="2" key="2">
    <citation type="submission" date="2022-01" db="EMBL/GenBank/DDBJ databases">
        <authorList>
            <person name="Yamashiro T."/>
            <person name="Shiraishi A."/>
            <person name="Satake H."/>
            <person name="Nakayama K."/>
        </authorList>
    </citation>
    <scope>NUCLEOTIDE SEQUENCE</scope>
</reference>
<organism evidence="2 3">
    <name type="scientific">Tanacetum coccineum</name>
    <dbReference type="NCBI Taxonomy" id="301880"/>
    <lineage>
        <taxon>Eukaryota</taxon>
        <taxon>Viridiplantae</taxon>
        <taxon>Streptophyta</taxon>
        <taxon>Embryophyta</taxon>
        <taxon>Tracheophyta</taxon>
        <taxon>Spermatophyta</taxon>
        <taxon>Magnoliopsida</taxon>
        <taxon>eudicotyledons</taxon>
        <taxon>Gunneridae</taxon>
        <taxon>Pentapetalae</taxon>
        <taxon>asterids</taxon>
        <taxon>campanulids</taxon>
        <taxon>Asterales</taxon>
        <taxon>Asteraceae</taxon>
        <taxon>Asteroideae</taxon>
        <taxon>Anthemideae</taxon>
        <taxon>Anthemidinae</taxon>
        <taxon>Tanacetum</taxon>
    </lineage>
</organism>
<comment type="caution">
    <text evidence="2">The sequence shown here is derived from an EMBL/GenBank/DDBJ whole genome shotgun (WGS) entry which is preliminary data.</text>
</comment>
<keyword evidence="3" id="KW-1185">Reference proteome</keyword>
<feature type="region of interest" description="Disordered" evidence="1">
    <location>
        <begin position="252"/>
        <end position="311"/>
    </location>
</feature>
<dbReference type="Proteomes" id="UP001151760">
    <property type="component" value="Unassembled WGS sequence"/>
</dbReference>
<evidence type="ECO:0000256" key="1">
    <source>
        <dbReference type="SAM" id="MobiDB-lite"/>
    </source>
</evidence>
<proteinExistence type="predicted"/>
<feature type="region of interest" description="Disordered" evidence="1">
    <location>
        <begin position="392"/>
        <end position="412"/>
    </location>
</feature>